<reference evidence="1 2" key="1">
    <citation type="submission" date="2019-01" db="EMBL/GenBank/DDBJ databases">
        <title>Sphingomonas mucosissima sp. nov. and Sphingomonas desiccabilis sp. nov., from biological soil crusts in the Colorado Plateau, USA.</title>
        <authorList>
            <person name="Zhu D."/>
        </authorList>
    </citation>
    <scope>NUCLEOTIDE SEQUENCE [LARGE SCALE GENOMIC DNA]</scope>
    <source>
        <strain evidence="1 2">CP1D</strain>
    </source>
</reference>
<organism evidence="1 2">
    <name type="scientific">Sphingomonas desiccabilis</name>
    <dbReference type="NCBI Taxonomy" id="429134"/>
    <lineage>
        <taxon>Bacteria</taxon>
        <taxon>Pseudomonadati</taxon>
        <taxon>Pseudomonadota</taxon>
        <taxon>Alphaproteobacteria</taxon>
        <taxon>Sphingomonadales</taxon>
        <taxon>Sphingomonadaceae</taxon>
        <taxon>Sphingomonas</taxon>
    </lineage>
</organism>
<evidence type="ECO:0000313" key="1">
    <source>
        <dbReference type="EMBL" id="RXZ34952.1"/>
    </source>
</evidence>
<dbReference type="Gene3D" id="2.30.30.40">
    <property type="entry name" value="SH3 Domains"/>
    <property type="match status" value="1"/>
</dbReference>
<dbReference type="RefSeq" id="WP_129340734.1">
    <property type="nucleotide sequence ID" value="NZ_JACIDD010000001.1"/>
</dbReference>
<comment type="caution">
    <text evidence="1">The sequence shown here is derived from an EMBL/GenBank/DDBJ whole genome shotgun (WGS) entry which is preliminary data.</text>
</comment>
<keyword evidence="2" id="KW-1185">Reference proteome</keyword>
<dbReference type="InterPro" id="IPR003646">
    <property type="entry name" value="SH3-like_bac-type"/>
</dbReference>
<dbReference type="Proteomes" id="UP000292347">
    <property type="component" value="Unassembled WGS sequence"/>
</dbReference>
<proteinExistence type="predicted"/>
<dbReference type="InterPro" id="IPR010466">
    <property type="entry name" value="DUF1058"/>
</dbReference>
<dbReference type="SMART" id="SM00287">
    <property type="entry name" value="SH3b"/>
    <property type="match status" value="1"/>
</dbReference>
<protein>
    <submittedName>
        <fullName evidence="1">Uncharacterized protein</fullName>
    </submittedName>
</protein>
<dbReference type="AlphaFoldDB" id="A0A4Q2J0X3"/>
<accession>A0A4Q2J0X3</accession>
<evidence type="ECO:0000313" key="2">
    <source>
        <dbReference type="Proteomes" id="UP000292347"/>
    </source>
</evidence>
<dbReference type="EMBL" id="SDPT01000001">
    <property type="protein sequence ID" value="RXZ34952.1"/>
    <property type="molecule type" value="Genomic_DNA"/>
</dbReference>
<sequence length="162" mass="17622">MRHSVVWLGGAAILAAAVLPAGEAAAQKRKPPYYASIAAGEARMRTGPGKNYPVSWTFRRADLPIKVVDIYQDWRKVEDPDGTQGWMQVGLLSDQRTGYVNGGLVELRSAPNASAHVDWRAAPGVVGRLSRCSAGWCYFDVKGRGGYVEQSRLWGVDAGEDM</sequence>
<dbReference type="Pfam" id="PF06347">
    <property type="entry name" value="SH3_4"/>
    <property type="match status" value="2"/>
</dbReference>
<gene>
    <name evidence="1" type="ORF">EO081_04675</name>
</gene>
<dbReference type="OrthoDB" id="9810773at2"/>
<name>A0A4Q2J0X3_9SPHN</name>